<evidence type="ECO:0000313" key="8">
    <source>
        <dbReference type="EMBL" id="TFL03236.1"/>
    </source>
</evidence>
<feature type="transmembrane region" description="Helical" evidence="7">
    <location>
        <begin position="36"/>
        <end position="55"/>
    </location>
</feature>
<dbReference type="Proteomes" id="UP000305067">
    <property type="component" value="Unassembled WGS sequence"/>
</dbReference>
<dbReference type="CDD" id="cd11554">
    <property type="entry name" value="SLC6sbd_u2"/>
    <property type="match status" value="1"/>
</dbReference>
<evidence type="ECO:0000256" key="3">
    <source>
        <dbReference type="ARBA" id="ARBA00022692"/>
    </source>
</evidence>
<dbReference type="OrthoDB" id="6581954at2759"/>
<evidence type="ECO:0000313" key="9">
    <source>
        <dbReference type="Proteomes" id="UP000305067"/>
    </source>
</evidence>
<keyword evidence="2" id="KW-0813">Transport</keyword>
<proteinExistence type="predicted"/>
<dbReference type="GO" id="GO:0005886">
    <property type="term" value="C:plasma membrane"/>
    <property type="evidence" value="ECO:0007669"/>
    <property type="project" value="TreeGrafter"/>
</dbReference>
<feature type="transmembrane region" description="Helical" evidence="7">
    <location>
        <begin position="425"/>
        <end position="444"/>
    </location>
</feature>
<evidence type="ECO:0000256" key="7">
    <source>
        <dbReference type="SAM" id="Phobius"/>
    </source>
</evidence>
<feature type="transmembrane region" description="Helical" evidence="7">
    <location>
        <begin position="258"/>
        <end position="278"/>
    </location>
</feature>
<dbReference type="PANTHER" id="PTHR11616">
    <property type="entry name" value="SODIUM/CHLORIDE DEPENDENT TRANSPORTER"/>
    <property type="match status" value="1"/>
</dbReference>
<evidence type="ECO:0000256" key="1">
    <source>
        <dbReference type="ARBA" id="ARBA00004141"/>
    </source>
</evidence>
<feature type="transmembrane region" description="Helical" evidence="7">
    <location>
        <begin position="110"/>
        <end position="137"/>
    </location>
</feature>
<dbReference type="PANTHER" id="PTHR11616:SF240">
    <property type="entry name" value="BLOATED TUBULES, ISOFORM B-RELATED"/>
    <property type="match status" value="1"/>
</dbReference>
<feature type="transmembrane region" description="Helical" evidence="7">
    <location>
        <begin position="213"/>
        <end position="233"/>
    </location>
</feature>
<dbReference type="GO" id="GO:0035725">
    <property type="term" value="P:sodium ion transmembrane transport"/>
    <property type="evidence" value="ECO:0007669"/>
    <property type="project" value="TreeGrafter"/>
</dbReference>
<feature type="compositionally biased region" description="Basic and acidic residues" evidence="6">
    <location>
        <begin position="636"/>
        <end position="650"/>
    </location>
</feature>
<dbReference type="InterPro" id="IPR000175">
    <property type="entry name" value="Na/ntran_symport"/>
</dbReference>
<sequence>MSDKASLSSSFKKVGRWFAPPPDKAEDGRDVWPSRAAFLLASMGGCAGMGNLLRYPSQVYNNYGLQWFIPYLMAVVLIAIPVLVLEIAIGQAYRGGSVIAYSTMNRRLRGVGLSLIYVGFVVGPYFAVNLSWIMIYFSHSFTKPLPWASVGGPEFFQQVVANPAPIEPGENGNYWREYPAVGMLGETTGWMVFTWFLIWLCIFRGVGLTGRVVYFTMGLPIVVTIILIGRSLSLPNAGEGVKMFWGTWRSSELAKGSLWQTACGQVFFSTGVGFGYFTSYASYNRKHSNAVVDAIAIVSSNVAFENIAAFAVYGVVGYMGLQPTPGARIGGFQIGFETLPIAIAEMPGANFWAVLLFFTLMTLGFSSGFAMLDAVVTMVMDSGIKHSRPVVVTALTLLSLAFSLPYCTQFGSPLLDGIDRWLNDIALVFVVWSECVTATTVYRWKDVEGQVGRTAFALYQFAYFGGTILGVTVAQAVGAFQGAVVGFAIYFVFTGLALVFGKVPDVRPHHWGNNAYSAKLWYLAFYSAEQLRRDLNIIVGAGANWDIPFFWGVLVKYISGPVLAIVFSFSYPNFYAEGRRDPLMIMGFIVGHVALLVILGGFVVPRWFGCLIPVERREEGRIAYAPCVTLDREGVEGVEEKGMEREKDVDSDIIASSPSSSGSIDVATAHPPRGEPVAR</sequence>
<feature type="region of interest" description="Disordered" evidence="6">
    <location>
        <begin position="636"/>
        <end position="679"/>
    </location>
</feature>
<feature type="transmembrane region" description="Helical" evidence="7">
    <location>
        <begin position="388"/>
        <end position="405"/>
    </location>
</feature>
<protein>
    <recommendedName>
        <fullName evidence="10">Sodium:neurotransmitter symporter</fullName>
    </recommendedName>
</protein>
<feature type="transmembrane region" description="Helical" evidence="7">
    <location>
        <begin position="290"/>
        <end position="316"/>
    </location>
</feature>
<evidence type="ECO:0000256" key="6">
    <source>
        <dbReference type="SAM" id="MobiDB-lite"/>
    </source>
</evidence>
<evidence type="ECO:0008006" key="10">
    <source>
        <dbReference type="Google" id="ProtNLM"/>
    </source>
</evidence>
<evidence type="ECO:0000256" key="5">
    <source>
        <dbReference type="ARBA" id="ARBA00023136"/>
    </source>
</evidence>
<dbReference type="Pfam" id="PF00209">
    <property type="entry name" value="SNF"/>
    <property type="match status" value="2"/>
</dbReference>
<dbReference type="AlphaFoldDB" id="A0A5C3QMT7"/>
<dbReference type="PRINTS" id="PR00176">
    <property type="entry name" value="NANEUSMPORT"/>
</dbReference>
<gene>
    <name evidence="8" type="ORF">BDV98DRAFT_504315</name>
</gene>
<keyword evidence="5 7" id="KW-0472">Membrane</keyword>
<feature type="compositionally biased region" description="Low complexity" evidence="6">
    <location>
        <begin position="652"/>
        <end position="665"/>
    </location>
</feature>
<dbReference type="InterPro" id="IPR037272">
    <property type="entry name" value="SNS_sf"/>
</dbReference>
<reference evidence="8 9" key="1">
    <citation type="journal article" date="2019" name="Nat. Ecol. Evol.">
        <title>Megaphylogeny resolves global patterns of mushroom evolution.</title>
        <authorList>
            <person name="Varga T."/>
            <person name="Krizsan K."/>
            <person name="Foldi C."/>
            <person name="Dima B."/>
            <person name="Sanchez-Garcia M."/>
            <person name="Sanchez-Ramirez S."/>
            <person name="Szollosi G.J."/>
            <person name="Szarkandi J.G."/>
            <person name="Papp V."/>
            <person name="Albert L."/>
            <person name="Andreopoulos W."/>
            <person name="Angelini C."/>
            <person name="Antonin V."/>
            <person name="Barry K.W."/>
            <person name="Bougher N.L."/>
            <person name="Buchanan P."/>
            <person name="Buyck B."/>
            <person name="Bense V."/>
            <person name="Catcheside P."/>
            <person name="Chovatia M."/>
            <person name="Cooper J."/>
            <person name="Damon W."/>
            <person name="Desjardin D."/>
            <person name="Finy P."/>
            <person name="Geml J."/>
            <person name="Haridas S."/>
            <person name="Hughes K."/>
            <person name="Justo A."/>
            <person name="Karasinski D."/>
            <person name="Kautmanova I."/>
            <person name="Kiss B."/>
            <person name="Kocsube S."/>
            <person name="Kotiranta H."/>
            <person name="LaButti K.M."/>
            <person name="Lechner B.E."/>
            <person name="Liimatainen K."/>
            <person name="Lipzen A."/>
            <person name="Lukacs Z."/>
            <person name="Mihaltcheva S."/>
            <person name="Morgado L.N."/>
            <person name="Niskanen T."/>
            <person name="Noordeloos M.E."/>
            <person name="Ohm R.A."/>
            <person name="Ortiz-Santana B."/>
            <person name="Ovrebo C."/>
            <person name="Racz N."/>
            <person name="Riley R."/>
            <person name="Savchenko A."/>
            <person name="Shiryaev A."/>
            <person name="Soop K."/>
            <person name="Spirin V."/>
            <person name="Szebenyi C."/>
            <person name="Tomsovsky M."/>
            <person name="Tulloss R.E."/>
            <person name="Uehling J."/>
            <person name="Grigoriev I.V."/>
            <person name="Vagvolgyi C."/>
            <person name="Papp T."/>
            <person name="Martin F.M."/>
            <person name="Miettinen O."/>
            <person name="Hibbett D.S."/>
            <person name="Nagy L.G."/>
        </authorList>
    </citation>
    <scope>NUCLEOTIDE SEQUENCE [LARGE SCALE GENOMIC DNA]</scope>
    <source>
        <strain evidence="8 9">CBS 309.79</strain>
    </source>
</reference>
<feature type="transmembrane region" description="Helical" evidence="7">
    <location>
        <begin position="583"/>
        <end position="608"/>
    </location>
</feature>
<dbReference type="PROSITE" id="PS50267">
    <property type="entry name" value="NA_NEUROTRAN_SYMP_3"/>
    <property type="match status" value="1"/>
</dbReference>
<feature type="transmembrane region" description="Helical" evidence="7">
    <location>
        <begin position="351"/>
        <end position="376"/>
    </location>
</feature>
<name>A0A5C3QMT7_9AGAR</name>
<feature type="transmembrane region" description="Helical" evidence="7">
    <location>
        <begin position="67"/>
        <end position="89"/>
    </location>
</feature>
<comment type="subcellular location">
    <subcellularLocation>
        <location evidence="1">Membrane</location>
        <topology evidence="1">Multi-pass membrane protein</topology>
    </subcellularLocation>
</comment>
<feature type="transmembrane region" description="Helical" evidence="7">
    <location>
        <begin position="549"/>
        <end position="571"/>
    </location>
</feature>
<feature type="transmembrane region" description="Helical" evidence="7">
    <location>
        <begin position="483"/>
        <end position="501"/>
    </location>
</feature>
<dbReference type="EMBL" id="ML178820">
    <property type="protein sequence ID" value="TFL03236.1"/>
    <property type="molecule type" value="Genomic_DNA"/>
</dbReference>
<dbReference type="STRING" id="1884261.A0A5C3QMT7"/>
<dbReference type="SUPFAM" id="SSF161070">
    <property type="entry name" value="SNF-like"/>
    <property type="match status" value="1"/>
</dbReference>
<evidence type="ECO:0000256" key="4">
    <source>
        <dbReference type="ARBA" id="ARBA00022989"/>
    </source>
</evidence>
<keyword evidence="3 7" id="KW-0812">Transmembrane</keyword>
<feature type="transmembrane region" description="Helical" evidence="7">
    <location>
        <begin position="456"/>
        <end position="477"/>
    </location>
</feature>
<accession>A0A5C3QMT7</accession>
<feature type="transmembrane region" description="Helical" evidence="7">
    <location>
        <begin position="188"/>
        <end position="206"/>
    </location>
</feature>
<keyword evidence="9" id="KW-1185">Reference proteome</keyword>
<evidence type="ECO:0000256" key="2">
    <source>
        <dbReference type="ARBA" id="ARBA00022448"/>
    </source>
</evidence>
<keyword evidence="4 7" id="KW-1133">Transmembrane helix</keyword>
<organism evidence="8 9">
    <name type="scientific">Pterulicium gracile</name>
    <dbReference type="NCBI Taxonomy" id="1884261"/>
    <lineage>
        <taxon>Eukaryota</taxon>
        <taxon>Fungi</taxon>
        <taxon>Dikarya</taxon>
        <taxon>Basidiomycota</taxon>
        <taxon>Agaricomycotina</taxon>
        <taxon>Agaricomycetes</taxon>
        <taxon>Agaricomycetidae</taxon>
        <taxon>Agaricales</taxon>
        <taxon>Pleurotineae</taxon>
        <taxon>Pterulaceae</taxon>
        <taxon>Pterulicium</taxon>
    </lineage>
</organism>